<dbReference type="GO" id="GO:0008448">
    <property type="term" value="F:N-acetylglucosamine-6-phosphate deacetylase activity"/>
    <property type="evidence" value="ECO:0007669"/>
    <property type="project" value="UniProtKB-EC"/>
</dbReference>
<gene>
    <name evidence="4" type="ORF">NBRC111893_727</name>
</gene>
<name>A0A401FK28_9LACO</name>
<keyword evidence="5" id="KW-1185">Reference proteome</keyword>
<dbReference type="PANTHER" id="PTHR11113">
    <property type="entry name" value="N-ACETYLGLUCOSAMINE-6-PHOSPHATE DEACETYLASE"/>
    <property type="match status" value="1"/>
</dbReference>
<dbReference type="InterPro" id="IPR011059">
    <property type="entry name" value="Metal-dep_hydrolase_composite"/>
</dbReference>
<dbReference type="EC" id="3.5.1.25" evidence="4"/>
<dbReference type="Proteomes" id="UP000286974">
    <property type="component" value="Unassembled WGS sequence"/>
</dbReference>
<dbReference type="InterPro" id="IPR032466">
    <property type="entry name" value="Metal_Hydrolase"/>
</dbReference>
<dbReference type="EMBL" id="BEXA01000002">
    <property type="protein sequence ID" value="GAY72581.1"/>
    <property type="molecule type" value="Genomic_DNA"/>
</dbReference>
<dbReference type="AlphaFoldDB" id="A0A401FK28"/>
<comment type="similarity">
    <text evidence="1">Belongs to the metallo-dependent hydrolases superfamily. NagA family.</text>
</comment>
<reference evidence="4 5" key="1">
    <citation type="submission" date="2017-11" db="EMBL/GenBank/DDBJ databases">
        <title>Draft Genome Sequence of Lactobacillus curieae NBRC 111893 isolated from Koso, a Japanese sugar-Vegetable Fermented Beverage.</title>
        <authorList>
            <person name="Chiou T.Y."/>
            <person name="Oshima K."/>
            <person name="Suda W."/>
            <person name="Hattori M."/>
            <person name="Takahashi T."/>
        </authorList>
    </citation>
    <scope>NUCLEOTIDE SEQUENCE [LARGE SCALE GENOMIC DNA]</scope>
    <source>
        <strain evidence="4 5">NBRC111893</strain>
    </source>
</reference>
<evidence type="ECO:0000313" key="5">
    <source>
        <dbReference type="Proteomes" id="UP000286974"/>
    </source>
</evidence>
<evidence type="ECO:0000256" key="1">
    <source>
        <dbReference type="ARBA" id="ARBA00010716"/>
    </source>
</evidence>
<dbReference type="Gene3D" id="3.20.20.140">
    <property type="entry name" value="Metal-dependent hydrolases"/>
    <property type="match status" value="1"/>
</dbReference>
<sequence length="292" mass="32185">MAKVITNARIIDGRSDIKLGYLRFDDRIIAAGKMSQFIAQDDDQIIDYPSKIVVPGFIDMHCHAGYGIDSMNGNADELIELSAKLAREGVSGVLITTMTQSSQAISKALESIVSASERSTNILGIHLEGPFVSKVFHGAQPVDEVKDFDLNLMRSWQAITGDRIKAITYAPELLHARELEQYCDEHNILKSMGHSQATYEQATEATADRITHLYNAQSPLHHRNVGLVGEAFLNTSLMTELIVDGVHVSPEAVKIAYEIIGSDRLELVTDSMEARGHARWYLSIGRSKSDSS</sequence>
<dbReference type="InterPro" id="IPR006680">
    <property type="entry name" value="Amidohydro-rel"/>
</dbReference>
<protein>
    <submittedName>
        <fullName evidence="4">N-acetylglucosamine-6-phosphate deacetylase</fullName>
        <ecNumber evidence="4">3.5.1.25</ecNumber>
    </submittedName>
</protein>
<dbReference type="SUPFAM" id="SSF51556">
    <property type="entry name" value="Metallo-dependent hydrolases"/>
    <property type="match status" value="1"/>
</dbReference>
<comment type="caution">
    <text evidence="4">The sequence shown here is derived from an EMBL/GenBank/DDBJ whole genome shotgun (WGS) entry which is preliminary data.</text>
</comment>
<keyword evidence="2 4" id="KW-0378">Hydrolase</keyword>
<proteinExistence type="inferred from homology"/>
<dbReference type="PANTHER" id="PTHR11113:SF14">
    <property type="entry name" value="N-ACETYLGLUCOSAMINE-6-PHOSPHATE DEACETYLASE"/>
    <property type="match status" value="1"/>
</dbReference>
<dbReference type="SUPFAM" id="SSF51338">
    <property type="entry name" value="Composite domain of metallo-dependent hydrolases"/>
    <property type="match status" value="1"/>
</dbReference>
<evidence type="ECO:0000313" key="4">
    <source>
        <dbReference type="EMBL" id="GAY72581.1"/>
    </source>
</evidence>
<dbReference type="GO" id="GO:0006046">
    <property type="term" value="P:N-acetylglucosamine catabolic process"/>
    <property type="evidence" value="ECO:0007669"/>
    <property type="project" value="TreeGrafter"/>
</dbReference>
<dbReference type="RefSeq" id="WP_369689693.1">
    <property type="nucleotide sequence ID" value="NZ_BEXA01000002.1"/>
</dbReference>
<dbReference type="Pfam" id="PF01979">
    <property type="entry name" value="Amidohydro_1"/>
    <property type="match status" value="1"/>
</dbReference>
<feature type="domain" description="Amidohydrolase-related" evidence="3">
    <location>
        <begin position="52"/>
        <end position="258"/>
    </location>
</feature>
<accession>A0A401FK28</accession>
<evidence type="ECO:0000259" key="3">
    <source>
        <dbReference type="Pfam" id="PF01979"/>
    </source>
</evidence>
<evidence type="ECO:0000256" key="2">
    <source>
        <dbReference type="ARBA" id="ARBA00022801"/>
    </source>
</evidence>
<organism evidence="4 5">
    <name type="scientific">Lentilactobacillus kosonis</name>
    <dbReference type="NCBI Taxonomy" id="2810561"/>
    <lineage>
        <taxon>Bacteria</taxon>
        <taxon>Bacillati</taxon>
        <taxon>Bacillota</taxon>
        <taxon>Bacilli</taxon>
        <taxon>Lactobacillales</taxon>
        <taxon>Lactobacillaceae</taxon>
        <taxon>Lentilactobacillus</taxon>
    </lineage>
</organism>